<sequence>MSSGVCEAIKYADEVVVFDQESKDYTFDDEILKVYCPAKKIGGKRECDSNGLKVSSAFIAMLEYFKSTDDYEDNLKNDKLAEYAILWLNYKIKQNKNILFGVNDIYDMTTRNDWFTEHREYIDKKKDIMTIYYSYLNKLYTLLKEICNTITKCNESPSKEECVEYANKCVKLYQEYAKTGPTHHEYCNPYCHILSNLKDDYEKFRKKYNENKENKLPEFTMPNGVESCKSLCRKKEQKPKAEDQVTEQQESVISTENILSDQPSPEVSDSQEGQLDEPDSITLSSVTSTSINNGNKLPYIAVPFVLIPIILGISYKYLIHGRGKKVKKKKNEKKIINLCEEK</sequence>
<dbReference type="NCBIfam" id="TIGR01590">
    <property type="entry name" value="yir-bir-cir_Pla"/>
    <property type="match status" value="1"/>
</dbReference>
<keyword evidence="2" id="KW-0812">Transmembrane</keyword>
<evidence type="ECO:0000256" key="1">
    <source>
        <dbReference type="SAM" id="MobiDB-lite"/>
    </source>
</evidence>
<protein>
    <submittedName>
        <fullName evidence="3">CIR protein</fullName>
    </submittedName>
</protein>
<reference evidence="3 4" key="1">
    <citation type="submission" date="2016-08" db="EMBL/GenBank/DDBJ databases">
        <authorList>
            <consortium name="Pathogen Informatics"/>
        </authorList>
    </citation>
    <scope>NUCLEOTIDE SEQUENCE [LARGE SCALE GENOMIC DNA]</scope>
    <source>
        <strain evidence="3 4">DK</strain>
    </source>
</reference>
<dbReference type="AlphaFoldDB" id="A0A1D3L8D2"/>
<proteinExistence type="predicted"/>
<accession>A0A1D3L8D2</accession>
<keyword evidence="2" id="KW-0472">Membrane</keyword>
<evidence type="ECO:0000256" key="2">
    <source>
        <dbReference type="SAM" id="Phobius"/>
    </source>
</evidence>
<dbReference type="InterPro" id="IPR006477">
    <property type="entry name" value="Yir_bir_cir"/>
</dbReference>
<feature type="compositionally biased region" description="Polar residues" evidence="1">
    <location>
        <begin position="246"/>
        <end position="273"/>
    </location>
</feature>
<feature type="transmembrane region" description="Helical" evidence="2">
    <location>
        <begin position="297"/>
        <end position="319"/>
    </location>
</feature>
<organism evidence="3 4">
    <name type="scientific">Plasmodium chabaudi adami</name>
    <dbReference type="NCBI Taxonomy" id="5826"/>
    <lineage>
        <taxon>Eukaryota</taxon>
        <taxon>Sar</taxon>
        <taxon>Alveolata</taxon>
        <taxon>Apicomplexa</taxon>
        <taxon>Aconoidasida</taxon>
        <taxon>Haemosporida</taxon>
        <taxon>Plasmodiidae</taxon>
        <taxon>Plasmodium</taxon>
        <taxon>Plasmodium (Vinckeia)</taxon>
    </lineage>
</organism>
<gene>
    <name evidence="3" type="ORF">PCHDK_000505400</name>
</gene>
<keyword evidence="2" id="KW-1133">Transmembrane helix</keyword>
<dbReference type="Proteomes" id="UP000195879">
    <property type="component" value="Unassembled WGS sequence"/>
</dbReference>
<name>A0A1D3L8D2_PLACE</name>
<dbReference type="EMBL" id="FMIO01000155">
    <property type="protein sequence ID" value="SCL86556.1"/>
    <property type="molecule type" value="Genomic_DNA"/>
</dbReference>
<evidence type="ECO:0000313" key="3">
    <source>
        <dbReference type="EMBL" id="SCL86556.1"/>
    </source>
</evidence>
<dbReference type="Pfam" id="PF06022">
    <property type="entry name" value="Cir_Bir_Yir"/>
    <property type="match status" value="1"/>
</dbReference>
<evidence type="ECO:0000313" key="4">
    <source>
        <dbReference type="Proteomes" id="UP000195879"/>
    </source>
</evidence>
<feature type="region of interest" description="Disordered" evidence="1">
    <location>
        <begin position="239"/>
        <end position="280"/>
    </location>
</feature>